<protein>
    <submittedName>
        <fullName evidence="1">Uncharacterized protein</fullName>
    </submittedName>
</protein>
<keyword evidence="2" id="KW-1185">Reference proteome</keyword>
<organism evidence="1 2">
    <name type="scientific">Desulfosarcina ovata subsp. ovata</name>
    <dbReference type="NCBI Taxonomy" id="2752305"/>
    <lineage>
        <taxon>Bacteria</taxon>
        <taxon>Pseudomonadati</taxon>
        <taxon>Thermodesulfobacteriota</taxon>
        <taxon>Desulfobacteria</taxon>
        <taxon>Desulfobacterales</taxon>
        <taxon>Desulfosarcinaceae</taxon>
        <taxon>Desulfosarcina</taxon>
    </lineage>
</organism>
<dbReference type="AlphaFoldDB" id="A0A5K8AKC9"/>
<name>A0A5K8AKC9_9BACT</name>
<dbReference type="Proteomes" id="UP000422108">
    <property type="component" value="Chromosome"/>
</dbReference>
<dbReference type="InterPro" id="IPR013424">
    <property type="entry name" value="Ice-binding_C"/>
</dbReference>
<evidence type="ECO:0000313" key="2">
    <source>
        <dbReference type="Proteomes" id="UP000422108"/>
    </source>
</evidence>
<evidence type="ECO:0000313" key="1">
    <source>
        <dbReference type="EMBL" id="BBO93162.1"/>
    </source>
</evidence>
<accession>A0A5K8AKC9</accession>
<dbReference type="EMBL" id="AP021879">
    <property type="protein sequence ID" value="BBO93162.1"/>
    <property type="molecule type" value="Genomic_DNA"/>
</dbReference>
<dbReference type="NCBIfam" id="TIGR02595">
    <property type="entry name" value="PEP_CTERM"/>
    <property type="match status" value="1"/>
</dbReference>
<reference evidence="1 2" key="1">
    <citation type="submission" date="2019-11" db="EMBL/GenBank/DDBJ databases">
        <title>Comparative genomics of hydrocarbon-degrading Desulfosarcina strains.</title>
        <authorList>
            <person name="Watanabe M."/>
            <person name="Kojima H."/>
            <person name="Fukui M."/>
        </authorList>
    </citation>
    <scope>NUCLEOTIDE SEQUENCE [LARGE SCALE GENOMIC DNA]</scope>
    <source>
        <strain evidence="2">oXyS1</strain>
    </source>
</reference>
<sequence length="148" mass="15710">MRRISKPLVFSGCLLIFSLILSLGPLLDQGKDTGTMAIESADAAETAIGWFPDRSPDGAATRNHVVNGIDFGSLSFDPLFPAGVFAEMRNFSEYGGSVLDLVLGIFHQPNVQTLEPCPVSVAEPGSLMLLGAGLCGLAGVTRRKFLKK</sequence>
<proteinExistence type="predicted"/>
<gene>
    <name evidence="1" type="ORF">DSCOOX_63420</name>
</gene>